<feature type="compositionally biased region" description="Gly residues" evidence="1">
    <location>
        <begin position="24"/>
        <end position="33"/>
    </location>
</feature>
<keyword evidence="3" id="KW-1185">Reference proteome</keyword>
<comment type="caution">
    <text evidence="2">The sequence shown here is derived from an EMBL/GenBank/DDBJ whole genome shotgun (WGS) entry which is preliminary data.</text>
</comment>
<name>A0A0F3GJY7_9BACT</name>
<organism evidence="2 3">
    <name type="scientific">Candidatus Magnetobacterium bavaricum</name>
    <dbReference type="NCBI Taxonomy" id="29290"/>
    <lineage>
        <taxon>Bacteria</taxon>
        <taxon>Pseudomonadati</taxon>
        <taxon>Nitrospirota</taxon>
        <taxon>Thermodesulfovibrionia</taxon>
        <taxon>Thermodesulfovibrionales</taxon>
        <taxon>Candidatus Magnetobacteriaceae</taxon>
        <taxon>Candidatus Magnetobacterium</taxon>
    </lineage>
</organism>
<evidence type="ECO:0000256" key="1">
    <source>
        <dbReference type="SAM" id="MobiDB-lite"/>
    </source>
</evidence>
<reference evidence="2 3" key="1">
    <citation type="submission" date="2015-02" db="EMBL/GenBank/DDBJ databases">
        <title>Single-cell genomics of uncultivated deep-branching MTB reveals a conserved set of magnetosome genes.</title>
        <authorList>
            <person name="Kolinko S."/>
            <person name="Richter M."/>
            <person name="Glockner F.O."/>
            <person name="Brachmann A."/>
            <person name="Schuler D."/>
        </authorList>
    </citation>
    <scope>NUCLEOTIDE SEQUENCE [LARGE SCALE GENOMIC DNA]</scope>
    <source>
        <strain evidence="2">TM-1</strain>
    </source>
</reference>
<proteinExistence type="predicted"/>
<dbReference type="AlphaFoldDB" id="A0A0F3GJY7"/>
<accession>A0A0F3GJY7</accession>
<evidence type="ECO:0000313" key="3">
    <source>
        <dbReference type="Proteomes" id="UP000033423"/>
    </source>
</evidence>
<dbReference type="EMBL" id="LACI01002398">
    <property type="protein sequence ID" value="KJU82211.1"/>
    <property type="molecule type" value="Genomic_DNA"/>
</dbReference>
<dbReference type="Proteomes" id="UP000033423">
    <property type="component" value="Unassembled WGS sequence"/>
</dbReference>
<sequence>MGKINGASRGQRGASRPRLSSPGIKGGLVGGLAGEVKEPGATWSGKEGRSRPFLSLCRMQSKRAIAYF</sequence>
<evidence type="ECO:0000313" key="2">
    <source>
        <dbReference type="EMBL" id="KJU82211.1"/>
    </source>
</evidence>
<protein>
    <submittedName>
        <fullName evidence="2">Uncharacterized protein</fullName>
    </submittedName>
</protein>
<feature type="region of interest" description="Disordered" evidence="1">
    <location>
        <begin position="1"/>
        <end position="49"/>
    </location>
</feature>
<gene>
    <name evidence="2" type="ORF">MBAV_005596</name>
</gene>